<organism evidence="1 2">
    <name type="scientific">Methylophaga frappieri (strain ATCC BAA-2434 / DSM 25690 / JAM7)</name>
    <dbReference type="NCBI Taxonomy" id="754477"/>
    <lineage>
        <taxon>Bacteria</taxon>
        <taxon>Pseudomonadati</taxon>
        <taxon>Pseudomonadota</taxon>
        <taxon>Gammaproteobacteria</taxon>
        <taxon>Thiotrichales</taxon>
        <taxon>Piscirickettsiaceae</taxon>
        <taxon>Methylophaga</taxon>
    </lineage>
</organism>
<dbReference type="EMBL" id="CP003380">
    <property type="protein sequence ID" value="AFJ01266.1"/>
    <property type="molecule type" value="Genomic_DNA"/>
</dbReference>
<sequence>MAERLIGINNGNVIKNRDVSLLMKEKTLPSWHCVLLA</sequence>
<evidence type="ECO:0000313" key="2">
    <source>
        <dbReference type="Proteomes" id="UP000009145"/>
    </source>
</evidence>
<dbReference type="AlphaFoldDB" id="I1YEC3"/>
<name>I1YEC3_METFJ</name>
<reference evidence="1 2" key="1">
    <citation type="journal article" date="2012" name="J. Bacteriol.">
        <title>Complete genome sequences of Methylophaga sp. strain JAM1 and Methylophaga sp. strain JAM7.</title>
        <authorList>
            <person name="Villeneuve C."/>
            <person name="Martineau C."/>
            <person name="Mauffrey F."/>
            <person name="Villemur R."/>
        </authorList>
    </citation>
    <scope>NUCLEOTIDE SEQUENCE [LARGE SCALE GENOMIC DNA]</scope>
    <source>
        <strain evidence="1 2">JAM7</strain>
    </source>
</reference>
<keyword evidence="2" id="KW-1185">Reference proteome</keyword>
<dbReference type="HOGENOM" id="CLU_3345778_0_0_6"/>
<protein>
    <submittedName>
        <fullName evidence="1">Uncharacterized protein</fullName>
    </submittedName>
</protein>
<accession>I1YEC3</accession>
<dbReference type="Proteomes" id="UP000009145">
    <property type="component" value="Chromosome"/>
</dbReference>
<dbReference type="KEGG" id="mec:Q7C_85"/>
<proteinExistence type="predicted"/>
<evidence type="ECO:0000313" key="1">
    <source>
        <dbReference type="EMBL" id="AFJ01266.1"/>
    </source>
</evidence>
<dbReference type="STRING" id="754477.Q7C_85"/>
<gene>
    <name evidence="1" type="ordered locus">Q7C_85</name>
</gene>